<dbReference type="GO" id="GO:0016020">
    <property type="term" value="C:membrane"/>
    <property type="evidence" value="ECO:0007669"/>
    <property type="project" value="TreeGrafter"/>
</dbReference>
<name>A0A098SCM8_9BACT</name>
<dbReference type="SUPFAM" id="SSF53474">
    <property type="entry name" value="alpha/beta-Hydrolases"/>
    <property type="match status" value="1"/>
</dbReference>
<comment type="caution">
    <text evidence="2">The sequence shown here is derived from an EMBL/GenBank/DDBJ whole genome shotgun (WGS) entry which is preliminary data.</text>
</comment>
<evidence type="ECO:0000259" key="1">
    <source>
        <dbReference type="Pfam" id="PF00561"/>
    </source>
</evidence>
<dbReference type="EMBL" id="JPOS01000016">
    <property type="protein sequence ID" value="KGE88792.1"/>
    <property type="molecule type" value="Genomic_DNA"/>
</dbReference>
<dbReference type="PANTHER" id="PTHR43798">
    <property type="entry name" value="MONOACYLGLYCEROL LIPASE"/>
    <property type="match status" value="1"/>
</dbReference>
<dbReference type="STRING" id="1524460.IX84_06535"/>
<dbReference type="RefSeq" id="WP_044217650.1">
    <property type="nucleotide sequence ID" value="NZ_JBKAGJ010000001.1"/>
</dbReference>
<accession>A0A098SCM8</accession>
<dbReference type="OrthoDB" id="9780932at2"/>
<dbReference type="InterPro" id="IPR000073">
    <property type="entry name" value="AB_hydrolase_1"/>
</dbReference>
<organism evidence="2 3">
    <name type="scientific">Phaeodactylibacter xiamenensis</name>
    <dbReference type="NCBI Taxonomy" id="1524460"/>
    <lineage>
        <taxon>Bacteria</taxon>
        <taxon>Pseudomonadati</taxon>
        <taxon>Bacteroidota</taxon>
        <taxon>Saprospiria</taxon>
        <taxon>Saprospirales</taxon>
        <taxon>Haliscomenobacteraceae</taxon>
        <taxon>Phaeodactylibacter</taxon>
    </lineage>
</organism>
<feature type="domain" description="AB hydrolase-1" evidence="1">
    <location>
        <begin position="25"/>
        <end position="269"/>
    </location>
</feature>
<reference evidence="2 3" key="1">
    <citation type="journal article" date="2014" name="Int. J. Syst. Evol. Microbiol.">
        <title>Phaeodactylibacter xiamenensis gen. nov., sp. nov., a member of the family Saprospiraceae isolated from the marine alga Phaeodactylum tricornutum.</title>
        <authorList>
            <person name="Chen Z.Jr."/>
            <person name="Lei X."/>
            <person name="Lai Q."/>
            <person name="Li Y."/>
            <person name="Zhang B."/>
            <person name="Zhang J."/>
            <person name="Zhang H."/>
            <person name="Yang L."/>
            <person name="Zheng W."/>
            <person name="Tian Y."/>
            <person name="Yu Z."/>
            <person name="Xu H.Jr."/>
            <person name="Zheng T."/>
        </authorList>
    </citation>
    <scope>NUCLEOTIDE SEQUENCE [LARGE SCALE GENOMIC DNA]</scope>
    <source>
        <strain evidence="2 3">KD52</strain>
    </source>
</reference>
<protein>
    <submittedName>
        <fullName evidence="2">Alpha/beta hydrolase</fullName>
    </submittedName>
</protein>
<dbReference type="Pfam" id="PF00561">
    <property type="entry name" value="Abhydrolase_1"/>
    <property type="match status" value="1"/>
</dbReference>
<keyword evidence="2" id="KW-0378">Hydrolase</keyword>
<dbReference type="PANTHER" id="PTHR43798:SF33">
    <property type="entry name" value="HYDROLASE, PUTATIVE (AFU_ORTHOLOGUE AFUA_2G14860)-RELATED"/>
    <property type="match status" value="1"/>
</dbReference>
<dbReference type="AlphaFoldDB" id="A0A098SCM8"/>
<gene>
    <name evidence="2" type="ORF">IX84_06535</name>
</gene>
<evidence type="ECO:0000313" key="2">
    <source>
        <dbReference type="EMBL" id="KGE88792.1"/>
    </source>
</evidence>
<dbReference type="Proteomes" id="UP000029736">
    <property type="component" value="Unassembled WGS sequence"/>
</dbReference>
<dbReference type="InterPro" id="IPR029058">
    <property type="entry name" value="AB_hydrolase_fold"/>
</dbReference>
<evidence type="ECO:0000313" key="3">
    <source>
        <dbReference type="Proteomes" id="UP000029736"/>
    </source>
</evidence>
<dbReference type="Gene3D" id="3.40.50.1820">
    <property type="entry name" value="alpha/beta hydrolase"/>
    <property type="match status" value="1"/>
</dbReference>
<sequence>MLTNKTISTPRLKQFVRFFRESGTPVFFIHGNGSSSFFWEETMQNLPEDFRGIAPDLRGYGDTEDQLIDATRGIADWVADFQALREALGIEQYHIAGHSLGGAFLFPLIAEEGERVLSATLVAPGSPFGFGGTKDEKGTPNYADFAGSGGGIVNAEFAKLMGQKDRGSDNPQASPRVVMNTFYWKPPFKPEREEEYLSSLLSQKTGDTRYPGDFVPSENYPFVAPGNYGPINSTSPKYIGASVEKFIHAEAKPPVLWIRGAEDQIVSDNSLFDFGTLGKLGLIPNYPGEDVYPPQPMVSQTRYVLEQYQRNGGTYTEVVFDDCGHTPFVEKPEQFLTRFHPFLENHK</sequence>
<dbReference type="InterPro" id="IPR050266">
    <property type="entry name" value="AB_hydrolase_sf"/>
</dbReference>
<dbReference type="GO" id="GO:0016787">
    <property type="term" value="F:hydrolase activity"/>
    <property type="evidence" value="ECO:0007669"/>
    <property type="project" value="UniProtKB-KW"/>
</dbReference>
<proteinExistence type="predicted"/>
<keyword evidence="3" id="KW-1185">Reference proteome</keyword>